<comment type="caution">
    <text evidence="8">The sequence shown here is derived from an EMBL/GenBank/DDBJ whole genome shotgun (WGS) entry which is preliminary data.</text>
</comment>
<comment type="pathway">
    <text evidence="1">Porphyrin-containing compound metabolism; siroheme biosynthesis; sirohydrochlorin from precorrin-2: step 1/1.</text>
</comment>
<dbReference type="Gene3D" id="3.30.160.110">
    <property type="entry name" value="Siroheme synthase, domain 2"/>
    <property type="match status" value="1"/>
</dbReference>
<accession>A0A917EEN1</accession>
<dbReference type="InterPro" id="IPR035996">
    <property type="entry name" value="4pyrrol_Methylase_sf"/>
</dbReference>
<dbReference type="RefSeq" id="WP_188477360.1">
    <property type="nucleotide sequence ID" value="NZ_BMFJ01000001.1"/>
</dbReference>
<dbReference type="EC" id="1.3.1.76" evidence="2"/>
<dbReference type="PANTHER" id="PTHR35330">
    <property type="entry name" value="SIROHEME BIOSYNTHESIS PROTEIN MET8"/>
    <property type="match status" value="1"/>
</dbReference>
<dbReference type="SUPFAM" id="SSF51735">
    <property type="entry name" value="NAD(P)-binding Rossmann-fold domains"/>
    <property type="match status" value="1"/>
</dbReference>
<dbReference type="SUPFAM" id="SSF75615">
    <property type="entry name" value="Siroheme synthase middle domains-like"/>
    <property type="match status" value="1"/>
</dbReference>
<dbReference type="InterPro" id="IPR036291">
    <property type="entry name" value="NAD(P)-bd_dom_sf"/>
</dbReference>
<dbReference type="Proteomes" id="UP000612855">
    <property type="component" value="Unassembled WGS sequence"/>
</dbReference>
<gene>
    <name evidence="8" type="ORF">GCM10011360_18520</name>
</gene>
<dbReference type="Gene3D" id="3.40.1010.10">
    <property type="entry name" value="Cobalt-precorrin-4 Transmethylase, Domain 1"/>
    <property type="match status" value="1"/>
</dbReference>
<dbReference type="GO" id="GO:0008168">
    <property type="term" value="F:methyltransferase activity"/>
    <property type="evidence" value="ECO:0007669"/>
    <property type="project" value="InterPro"/>
</dbReference>
<dbReference type="GO" id="GO:0043115">
    <property type="term" value="F:precorrin-2 dehydrogenase activity"/>
    <property type="evidence" value="ECO:0007669"/>
    <property type="project" value="UniProtKB-EC"/>
</dbReference>
<dbReference type="Pfam" id="PF10414">
    <property type="entry name" value="CysG_dimeriser"/>
    <property type="match status" value="1"/>
</dbReference>
<keyword evidence="4" id="KW-0520">NAD</keyword>
<dbReference type="Gene3D" id="3.40.50.720">
    <property type="entry name" value="NAD(P)-binding Rossmann-like Domain"/>
    <property type="match status" value="1"/>
</dbReference>
<evidence type="ECO:0000256" key="6">
    <source>
        <dbReference type="ARBA" id="ARBA00047561"/>
    </source>
</evidence>
<proteinExistence type="predicted"/>
<dbReference type="Pfam" id="PF13241">
    <property type="entry name" value="NAD_binding_7"/>
    <property type="match status" value="1"/>
</dbReference>
<dbReference type="InterPro" id="IPR014777">
    <property type="entry name" value="4pyrrole_Mease_sub1"/>
</dbReference>
<dbReference type="GO" id="GO:0004325">
    <property type="term" value="F:ferrochelatase activity"/>
    <property type="evidence" value="ECO:0007669"/>
    <property type="project" value="InterPro"/>
</dbReference>
<dbReference type="EMBL" id="BMFJ01000001">
    <property type="protein sequence ID" value="GGE30800.1"/>
    <property type="molecule type" value="Genomic_DNA"/>
</dbReference>
<comment type="catalytic activity">
    <reaction evidence="6">
        <text>precorrin-2 + NAD(+) = sirohydrochlorin + NADH + 2 H(+)</text>
        <dbReference type="Rhea" id="RHEA:15613"/>
        <dbReference type="ChEBI" id="CHEBI:15378"/>
        <dbReference type="ChEBI" id="CHEBI:57540"/>
        <dbReference type="ChEBI" id="CHEBI:57945"/>
        <dbReference type="ChEBI" id="CHEBI:58351"/>
        <dbReference type="ChEBI" id="CHEBI:58827"/>
        <dbReference type="EC" id="1.3.1.76"/>
    </reaction>
</comment>
<evidence type="ECO:0000313" key="8">
    <source>
        <dbReference type="EMBL" id="GGE30800.1"/>
    </source>
</evidence>
<dbReference type="InterPro" id="IPR019478">
    <property type="entry name" value="Sirohaem_synthase_dimer_dom"/>
</dbReference>
<keyword evidence="5" id="KW-0627">Porphyrin biosynthesis</keyword>
<evidence type="ECO:0000259" key="7">
    <source>
        <dbReference type="Pfam" id="PF10414"/>
    </source>
</evidence>
<sequence>MQHFPIFLSMAGTRVLLSGGGAAALAKLRLLMKTPARIEVYADAPAPEIETWARQRRLVLIRRALRPGDLTGATLVYAADEDDAMDARTEAFARAAGVLVNVVDNLAASAFITPAMVDRAPVTVAIGTEGAAPVLARRIKAALEEQLPASTGPLARAAAAFRTRAEALPHGEARRAFWADWFDRAGPKAHAEQTNPETALSALLDRHLAGQGTRARVTLAWTGSDDPDLLVMKTRRALDQVDVVVHDAAIAPAVLELARREADILTLHDTATVPPLPQLLAQRAAGGRHVLYLSCRPCSDALAAAIRAAGPDVTLIPGLPADPAMPRQEQA</sequence>
<name>A0A917EEN1_9RHOB</name>
<dbReference type="SUPFAM" id="SSF53790">
    <property type="entry name" value="Tetrapyrrole methylase"/>
    <property type="match status" value="1"/>
</dbReference>
<evidence type="ECO:0000256" key="2">
    <source>
        <dbReference type="ARBA" id="ARBA00012400"/>
    </source>
</evidence>
<keyword evidence="9" id="KW-1185">Reference proteome</keyword>
<dbReference type="PANTHER" id="PTHR35330:SF1">
    <property type="entry name" value="SIROHEME BIOSYNTHESIS PROTEIN MET8"/>
    <property type="match status" value="1"/>
</dbReference>
<evidence type="ECO:0000256" key="1">
    <source>
        <dbReference type="ARBA" id="ARBA00005010"/>
    </source>
</evidence>
<keyword evidence="3" id="KW-0560">Oxidoreductase</keyword>
<reference evidence="9" key="1">
    <citation type="journal article" date="2019" name="Int. J. Syst. Evol. Microbiol.">
        <title>The Global Catalogue of Microorganisms (GCM) 10K type strain sequencing project: providing services to taxonomists for standard genome sequencing and annotation.</title>
        <authorList>
            <consortium name="The Broad Institute Genomics Platform"/>
            <consortium name="The Broad Institute Genome Sequencing Center for Infectious Disease"/>
            <person name="Wu L."/>
            <person name="Ma J."/>
        </authorList>
    </citation>
    <scope>NUCLEOTIDE SEQUENCE [LARGE SCALE GENOMIC DNA]</scope>
    <source>
        <strain evidence="9">CGMCC 1.12664</strain>
    </source>
</reference>
<evidence type="ECO:0000256" key="3">
    <source>
        <dbReference type="ARBA" id="ARBA00023002"/>
    </source>
</evidence>
<feature type="domain" description="Sirohaem synthase dimerisation" evidence="7">
    <location>
        <begin position="151"/>
        <end position="206"/>
    </location>
</feature>
<evidence type="ECO:0000256" key="5">
    <source>
        <dbReference type="ARBA" id="ARBA00023244"/>
    </source>
</evidence>
<dbReference type="InterPro" id="IPR028161">
    <property type="entry name" value="Met8-like"/>
</dbReference>
<protein>
    <recommendedName>
        <fullName evidence="2">precorrin-2 dehydrogenase</fullName>
        <ecNumber evidence="2">1.3.1.76</ecNumber>
    </recommendedName>
</protein>
<dbReference type="GO" id="GO:0019354">
    <property type="term" value="P:siroheme biosynthetic process"/>
    <property type="evidence" value="ECO:0007669"/>
    <property type="project" value="InterPro"/>
</dbReference>
<dbReference type="AlphaFoldDB" id="A0A917EEN1"/>
<dbReference type="InterPro" id="IPR006367">
    <property type="entry name" value="Sirohaem_synthase_N"/>
</dbReference>
<evidence type="ECO:0000313" key="9">
    <source>
        <dbReference type="Proteomes" id="UP000612855"/>
    </source>
</evidence>
<organism evidence="8 9">
    <name type="scientific">Primorskyibacter flagellatus</name>
    <dbReference type="NCBI Taxonomy" id="1387277"/>
    <lineage>
        <taxon>Bacteria</taxon>
        <taxon>Pseudomonadati</taxon>
        <taxon>Pseudomonadota</taxon>
        <taxon>Alphaproteobacteria</taxon>
        <taxon>Rhodobacterales</taxon>
        <taxon>Roseobacteraceae</taxon>
        <taxon>Primorskyibacter</taxon>
    </lineage>
</organism>
<dbReference type="NCBIfam" id="TIGR01470">
    <property type="entry name" value="cysG_Nterm"/>
    <property type="match status" value="1"/>
</dbReference>
<evidence type="ECO:0000256" key="4">
    <source>
        <dbReference type="ARBA" id="ARBA00023027"/>
    </source>
</evidence>